<name>A0A7J7RRW5_MYOMY</name>
<feature type="region of interest" description="Disordered" evidence="1">
    <location>
        <begin position="116"/>
        <end position="139"/>
    </location>
</feature>
<evidence type="ECO:0000313" key="3">
    <source>
        <dbReference type="Proteomes" id="UP000527355"/>
    </source>
</evidence>
<organism evidence="2 3">
    <name type="scientific">Myotis myotis</name>
    <name type="common">Greater mouse-eared bat</name>
    <name type="synonym">Vespertilio myotis</name>
    <dbReference type="NCBI Taxonomy" id="51298"/>
    <lineage>
        <taxon>Eukaryota</taxon>
        <taxon>Metazoa</taxon>
        <taxon>Chordata</taxon>
        <taxon>Craniata</taxon>
        <taxon>Vertebrata</taxon>
        <taxon>Euteleostomi</taxon>
        <taxon>Mammalia</taxon>
        <taxon>Eutheria</taxon>
        <taxon>Laurasiatheria</taxon>
        <taxon>Chiroptera</taxon>
        <taxon>Yangochiroptera</taxon>
        <taxon>Vespertilionidae</taxon>
        <taxon>Myotis</taxon>
    </lineage>
</organism>
<keyword evidence="3" id="KW-1185">Reference proteome</keyword>
<dbReference type="Proteomes" id="UP000527355">
    <property type="component" value="Unassembled WGS sequence"/>
</dbReference>
<gene>
    <name evidence="2" type="ORF">mMyoMyo1_010230</name>
</gene>
<evidence type="ECO:0000256" key="1">
    <source>
        <dbReference type="SAM" id="MobiDB-lite"/>
    </source>
</evidence>
<dbReference type="AlphaFoldDB" id="A0A7J7RRW5"/>
<proteinExistence type="predicted"/>
<accession>A0A7J7RRW5</accession>
<protein>
    <submittedName>
        <fullName evidence="2">Uncharacterized protein</fullName>
    </submittedName>
</protein>
<dbReference type="EMBL" id="JABWUV010000023">
    <property type="protein sequence ID" value="KAF6278901.1"/>
    <property type="molecule type" value="Genomic_DNA"/>
</dbReference>
<feature type="region of interest" description="Disordered" evidence="1">
    <location>
        <begin position="1"/>
        <end position="27"/>
    </location>
</feature>
<comment type="caution">
    <text evidence="2">The sequence shown here is derived from an EMBL/GenBank/DDBJ whole genome shotgun (WGS) entry which is preliminary data.</text>
</comment>
<reference evidence="2 3" key="1">
    <citation type="journal article" date="2020" name="Nature">
        <title>Six reference-quality genomes reveal evolution of bat adaptations.</title>
        <authorList>
            <person name="Jebb D."/>
            <person name="Huang Z."/>
            <person name="Pippel M."/>
            <person name="Hughes G.M."/>
            <person name="Lavrichenko K."/>
            <person name="Devanna P."/>
            <person name="Winkler S."/>
            <person name="Jermiin L.S."/>
            <person name="Skirmuntt E.C."/>
            <person name="Katzourakis A."/>
            <person name="Burkitt-Gray L."/>
            <person name="Ray D.A."/>
            <person name="Sullivan K.A.M."/>
            <person name="Roscito J.G."/>
            <person name="Kirilenko B.M."/>
            <person name="Davalos L.M."/>
            <person name="Corthals A.P."/>
            <person name="Power M.L."/>
            <person name="Jones G."/>
            <person name="Ransome R.D."/>
            <person name="Dechmann D.K.N."/>
            <person name="Locatelli A.G."/>
            <person name="Puechmaille S.J."/>
            <person name="Fedrigo O."/>
            <person name="Jarvis E.D."/>
            <person name="Hiller M."/>
            <person name="Vernes S.C."/>
            <person name="Myers E.W."/>
            <person name="Teeling E.C."/>
        </authorList>
    </citation>
    <scope>NUCLEOTIDE SEQUENCE [LARGE SCALE GENOMIC DNA]</scope>
    <source>
        <strain evidence="2">MMyoMyo1</strain>
        <tissue evidence="2">Flight muscle</tissue>
    </source>
</reference>
<sequence length="139" mass="15625">MALPGGDDTDDDPLPSSTIGTQRGFPNIAGRAAEATGRDCATGTSYNRTVSRGTVFRSRNTWERRGRGKKRKDDQKNVSFIHQVHFKSRRTAGFCYSVSGEEKRVSEGRNITFLFPEEKKKEKKAQSSNRSPRYKKGHV</sequence>
<evidence type="ECO:0000313" key="2">
    <source>
        <dbReference type="EMBL" id="KAF6278901.1"/>
    </source>
</evidence>